<evidence type="ECO:0000313" key="1">
    <source>
        <dbReference type="EMBL" id="KAI0031145.1"/>
    </source>
</evidence>
<dbReference type="Proteomes" id="UP000814128">
    <property type="component" value="Unassembled WGS sequence"/>
</dbReference>
<reference evidence="1" key="1">
    <citation type="submission" date="2021-02" db="EMBL/GenBank/DDBJ databases">
        <authorList>
            <consortium name="DOE Joint Genome Institute"/>
            <person name="Ahrendt S."/>
            <person name="Looney B.P."/>
            <person name="Miyauchi S."/>
            <person name="Morin E."/>
            <person name="Drula E."/>
            <person name="Courty P.E."/>
            <person name="Chicoki N."/>
            <person name="Fauchery L."/>
            <person name="Kohler A."/>
            <person name="Kuo A."/>
            <person name="Labutti K."/>
            <person name="Pangilinan J."/>
            <person name="Lipzen A."/>
            <person name="Riley R."/>
            <person name="Andreopoulos W."/>
            <person name="He G."/>
            <person name="Johnson J."/>
            <person name="Barry K.W."/>
            <person name="Grigoriev I.V."/>
            <person name="Nagy L."/>
            <person name="Hibbett D."/>
            <person name="Henrissat B."/>
            <person name="Matheny P.B."/>
            <person name="Labbe J."/>
            <person name="Martin F."/>
        </authorList>
    </citation>
    <scope>NUCLEOTIDE SEQUENCE</scope>
    <source>
        <strain evidence="1">EC-137</strain>
    </source>
</reference>
<accession>A0ACB8QHP2</accession>
<sequence>LFEFVHTVPAPLTAVLVGLGPCFATTRRILQIFSWRSRWEDGWLALAAWWGVCLSIGASLRRRRPRPVLDNVPPLTEVALQAVISDLNVVYSLLPTLPPLPTTPLPNLLRVAAITYVPYILLTHLIPLRVIVAISGTFVLTYRASWALLLRRTLWRSAWIRWSVYRLWSLLSGIPLSAPIHLADLHAMQSSAATTGRLRFLFTVYENQRWWMGLDWTAALLPNERPSWCSTALAPVPPPSAFGLPEPSATFMSDGKGGRVKRTATWAWDEPEWKVVVRREGDAGAGREIRAIPAPREESTAANKLKKLMDSGMSSPQSSTLDHKADAPGLPKMSSVDANKEPREDTHLGADEVTDADGWVYGDNKWEKRSAKGGMGKYTRHRRWTRIAVLTELVEPVEPEGPMGV</sequence>
<reference evidence="1" key="2">
    <citation type="journal article" date="2022" name="New Phytol.">
        <title>Evolutionary transition to the ectomycorrhizal habit in the genomes of a hyperdiverse lineage of mushroom-forming fungi.</title>
        <authorList>
            <person name="Looney B."/>
            <person name="Miyauchi S."/>
            <person name="Morin E."/>
            <person name="Drula E."/>
            <person name="Courty P.E."/>
            <person name="Kohler A."/>
            <person name="Kuo A."/>
            <person name="LaButti K."/>
            <person name="Pangilinan J."/>
            <person name="Lipzen A."/>
            <person name="Riley R."/>
            <person name="Andreopoulos W."/>
            <person name="He G."/>
            <person name="Johnson J."/>
            <person name="Nolan M."/>
            <person name="Tritt A."/>
            <person name="Barry K.W."/>
            <person name="Grigoriev I.V."/>
            <person name="Nagy L.G."/>
            <person name="Hibbett D."/>
            <person name="Henrissat B."/>
            <person name="Matheny P.B."/>
            <person name="Labbe J."/>
            <person name="Martin F.M."/>
        </authorList>
    </citation>
    <scope>NUCLEOTIDE SEQUENCE</scope>
    <source>
        <strain evidence="1">EC-137</strain>
    </source>
</reference>
<keyword evidence="2" id="KW-1185">Reference proteome</keyword>
<comment type="caution">
    <text evidence="1">The sequence shown here is derived from an EMBL/GenBank/DDBJ whole genome shotgun (WGS) entry which is preliminary data.</text>
</comment>
<protein>
    <submittedName>
        <fullName evidence="1">Integral peroxisomal membrane peroxin-domain-containing protein</fullName>
    </submittedName>
</protein>
<organism evidence="1 2">
    <name type="scientific">Vararia minispora EC-137</name>
    <dbReference type="NCBI Taxonomy" id="1314806"/>
    <lineage>
        <taxon>Eukaryota</taxon>
        <taxon>Fungi</taxon>
        <taxon>Dikarya</taxon>
        <taxon>Basidiomycota</taxon>
        <taxon>Agaricomycotina</taxon>
        <taxon>Agaricomycetes</taxon>
        <taxon>Russulales</taxon>
        <taxon>Lachnocladiaceae</taxon>
        <taxon>Vararia</taxon>
    </lineage>
</organism>
<dbReference type="EMBL" id="MU273591">
    <property type="protein sequence ID" value="KAI0031145.1"/>
    <property type="molecule type" value="Genomic_DNA"/>
</dbReference>
<feature type="non-terminal residue" evidence="1">
    <location>
        <position position="1"/>
    </location>
</feature>
<gene>
    <name evidence="1" type="ORF">K488DRAFT_25942</name>
</gene>
<proteinExistence type="predicted"/>
<name>A0ACB8QHP2_9AGAM</name>
<feature type="non-terminal residue" evidence="1">
    <location>
        <position position="405"/>
    </location>
</feature>
<evidence type="ECO:0000313" key="2">
    <source>
        <dbReference type="Proteomes" id="UP000814128"/>
    </source>
</evidence>